<dbReference type="Pfam" id="PF00034">
    <property type="entry name" value="Cytochrom_C"/>
    <property type="match status" value="1"/>
</dbReference>
<dbReference type="InterPro" id="IPR011042">
    <property type="entry name" value="6-blade_b-propeller_TolB-like"/>
</dbReference>
<feature type="domain" description="PKD" evidence="8">
    <location>
        <begin position="728"/>
        <end position="810"/>
    </location>
</feature>
<feature type="domain" description="Cytochrome c" evidence="9">
    <location>
        <begin position="878"/>
        <end position="963"/>
    </location>
</feature>
<dbReference type="InterPro" id="IPR029010">
    <property type="entry name" value="ThuA-like"/>
</dbReference>
<organism evidence="11 12">
    <name type="scientific">Nibrella viscosa</name>
    <dbReference type="NCBI Taxonomy" id="1084524"/>
    <lineage>
        <taxon>Bacteria</taxon>
        <taxon>Pseudomonadati</taxon>
        <taxon>Bacteroidota</taxon>
        <taxon>Cytophagia</taxon>
        <taxon>Cytophagales</taxon>
        <taxon>Spirosomataceae</taxon>
        <taxon>Nibrella</taxon>
    </lineage>
</organism>
<dbReference type="InterPro" id="IPR006584">
    <property type="entry name" value="Cellulose-bd_IV"/>
</dbReference>
<accession>A0ABP8KIY3</accession>
<dbReference type="CDD" id="cd04084">
    <property type="entry name" value="CBM6_xylanase-like"/>
    <property type="match status" value="1"/>
</dbReference>
<dbReference type="PANTHER" id="PTHR40469:SF2">
    <property type="entry name" value="GALACTOSE-BINDING DOMAIN-LIKE SUPERFAMILY PROTEIN"/>
    <property type="match status" value="1"/>
</dbReference>
<dbReference type="Proteomes" id="UP001500936">
    <property type="component" value="Unassembled WGS sequence"/>
</dbReference>
<dbReference type="Gene3D" id="2.60.40.10">
    <property type="entry name" value="Immunoglobulins"/>
    <property type="match status" value="1"/>
</dbReference>
<evidence type="ECO:0000259" key="9">
    <source>
        <dbReference type="PROSITE" id="PS51007"/>
    </source>
</evidence>
<keyword evidence="12" id="KW-1185">Reference proteome</keyword>
<proteinExistence type="predicted"/>
<dbReference type="InterPro" id="IPR002324">
    <property type="entry name" value="Cyt_c_ID"/>
</dbReference>
<dbReference type="SUPFAM" id="SSF49299">
    <property type="entry name" value="PKD domain"/>
    <property type="match status" value="1"/>
</dbReference>
<evidence type="ECO:0000259" key="8">
    <source>
        <dbReference type="PROSITE" id="PS50093"/>
    </source>
</evidence>
<dbReference type="SMART" id="SM00089">
    <property type="entry name" value="PKD"/>
    <property type="match status" value="1"/>
</dbReference>
<dbReference type="Pfam" id="PF07995">
    <property type="entry name" value="GSDH"/>
    <property type="match status" value="1"/>
</dbReference>
<keyword evidence="6 7" id="KW-0408">Iron</keyword>
<evidence type="ECO:0000256" key="4">
    <source>
        <dbReference type="ARBA" id="ARBA00022729"/>
    </source>
</evidence>
<dbReference type="InterPro" id="IPR029062">
    <property type="entry name" value="Class_I_gatase-like"/>
</dbReference>
<keyword evidence="4" id="KW-0732">Signal</keyword>
<evidence type="ECO:0000256" key="2">
    <source>
        <dbReference type="ARBA" id="ARBA00022617"/>
    </source>
</evidence>
<dbReference type="PRINTS" id="PR00606">
    <property type="entry name" value="CYTCHROMECID"/>
</dbReference>
<keyword evidence="1" id="KW-0813">Transport</keyword>
<evidence type="ECO:0000313" key="11">
    <source>
        <dbReference type="EMBL" id="GAA4407595.1"/>
    </source>
</evidence>
<dbReference type="InterPro" id="IPR000601">
    <property type="entry name" value="PKD_dom"/>
</dbReference>
<dbReference type="SUPFAM" id="SSF52317">
    <property type="entry name" value="Class I glutamine amidotransferase-like"/>
    <property type="match status" value="1"/>
</dbReference>
<evidence type="ECO:0000256" key="7">
    <source>
        <dbReference type="PROSITE-ProRule" id="PRU00433"/>
    </source>
</evidence>
<dbReference type="Gene3D" id="2.60.120.260">
    <property type="entry name" value="Galactose-binding domain-like"/>
    <property type="match status" value="1"/>
</dbReference>
<dbReference type="PROSITE" id="PS51007">
    <property type="entry name" value="CYTC"/>
    <property type="match status" value="1"/>
</dbReference>
<dbReference type="InterPro" id="IPR008979">
    <property type="entry name" value="Galactose-bd-like_sf"/>
</dbReference>
<reference evidence="12" key="1">
    <citation type="journal article" date="2019" name="Int. J. Syst. Evol. Microbiol.">
        <title>The Global Catalogue of Microorganisms (GCM) 10K type strain sequencing project: providing services to taxonomists for standard genome sequencing and annotation.</title>
        <authorList>
            <consortium name="The Broad Institute Genomics Platform"/>
            <consortium name="The Broad Institute Genome Sequencing Center for Infectious Disease"/>
            <person name="Wu L."/>
            <person name="Ma J."/>
        </authorList>
    </citation>
    <scope>NUCLEOTIDE SEQUENCE [LARGE SCALE GENOMIC DNA]</scope>
    <source>
        <strain evidence="12">JCM 17925</strain>
    </source>
</reference>
<dbReference type="Gene3D" id="3.40.50.880">
    <property type="match status" value="1"/>
</dbReference>
<dbReference type="SUPFAM" id="SSF46626">
    <property type="entry name" value="Cytochrome c"/>
    <property type="match status" value="1"/>
</dbReference>
<dbReference type="PROSITE" id="PS51175">
    <property type="entry name" value="CBM6"/>
    <property type="match status" value="1"/>
</dbReference>
<dbReference type="PANTHER" id="PTHR40469">
    <property type="entry name" value="SECRETED GLYCOSYL HYDROLASE"/>
    <property type="match status" value="1"/>
</dbReference>
<dbReference type="PROSITE" id="PS51257">
    <property type="entry name" value="PROKAR_LIPOPROTEIN"/>
    <property type="match status" value="1"/>
</dbReference>
<comment type="caution">
    <text evidence="11">The sequence shown here is derived from an EMBL/GenBank/DDBJ whole genome shotgun (WGS) entry which is preliminary data.</text>
</comment>
<dbReference type="InterPro" id="IPR012938">
    <property type="entry name" value="Glc/Sorbosone_DH"/>
</dbReference>
<evidence type="ECO:0000313" key="12">
    <source>
        <dbReference type="Proteomes" id="UP001500936"/>
    </source>
</evidence>
<dbReference type="Gene3D" id="1.10.760.10">
    <property type="entry name" value="Cytochrome c-like domain"/>
    <property type="match status" value="1"/>
</dbReference>
<dbReference type="InterPro" id="IPR009056">
    <property type="entry name" value="Cyt_c-like_dom"/>
</dbReference>
<evidence type="ECO:0000259" key="10">
    <source>
        <dbReference type="PROSITE" id="PS51175"/>
    </source>
</evidence>
<dbReference type="InterPro" id="IPR013783">
    <property type="entry name" value="Ig-like_fold"/>
</dbReference>
<feature type="domain" description="CBM6" evidence="10">
    <location>
        <begin position="989"/>
        <end position="1138"/>
    </location>
</feature>
<gene>
    <name evidence="11" type="ORF">GCM10023187_28420</name>
</gene>
<dbReference type="PROSITE" id="PS50093">
    <property type="entry name" value="PKD"/>
    <property type="match status" value="1"/>
</dbReference>
<sequence>MFTSTRTRQLSTALLLATSIAGGFYGCKTPKATTAQTQSAPPVKAPAPVAAVATKVPRILVFSRTKGFYHKSIPAGIAAIQKLGQENNFLVDTTKNAALFTDENLKKYSAVVFLSTTMNVLDPKQQVAFERYIQAGGGFVGIHAATDTEYNWPWYNKLVGAQFSSHPKQQQAGIDVIDKSHISTSHLPDRWERFDEWYNFKNINPDVKVLAKLDETSYQGGTNGDNHSFAWYHEFDGGRAWYTAGGHTDESFSEPLFVKHLLGGIQYAIGPNKDLDYAKSYAVETPEENRFTKTVLSNDLNEPMELAVAPDGRVFYVERAGKFYMYDPRTRKNKMVYDFPVKAVEKYLNGLLGMTIDPNFSQNHYLYFFYTIQEGQQTKQRIGRFVMNDDGTLDVASEKPIIEFPIDLEVSAHTGGSMAWDRHGNLYISTGDNTVPFESSGFSPTDWRAGRLTFDAARSSGNANDLRGKILRIHVEPDGSYTIPEGNLFPKGTPGTRPEIYVMGCRNPYRISVDPATSIVYWGEIGPDAGTDGEQGPRGYDEFNQAKKAGNYGWPFFVGDSKPYKAYNFETKAVGAQYDPNAPVNNSPNNTGIKNLPPTQKAMVWYPYNKSTEFPELGQGGRCAMGGPVYHYDPNLKSNVKLPAYYDKALFMYDWMRNWVFAVRLDENNNYKRMEQFMPTRGDFRRPVDMEIGPDGSIYMLEYGTVYGIDNDDARLVKIDYNPGNRAPVAVASTRDTIGLAPFKVAFSSRRSYDFDEDDELRYEWRFENNQVSTEANPTYTFQKNGIYNVTLKVTDPAGKSSIDTLEIKVGNTLPQVAINVADNSTFFFPDQTPLKYAVDVKDNEDKVIDKKNVKVALNYIPKVAGNDAPIGHQQISSTFNLGKNLMAGSDCKACHQINGKSVGPSFIEVSKKYRGDKGALTRLANKVITGGGGVWGDHAMNAHPQLTREDATEIVKYVLSLANDQPDVRLPQQGTALLKEHVGKDEQGRYVLTASYTDKGGAITPLTSSETLILRPAKVIAADADDLHNINRQGRRLGGIKHNSYFVLKNVDLKGIEQLTYNYAAKDFNGTIEVRLDSPKGQVISTATFTPTGDWRKAADISAPIQDPGGKHTLYFVFTNKEQPTQNLAALTWINFEKGQAVSRR</sequence>
<evidence type="ECO:0000256" key="6">
    <source>
        <dbReference type="ARBA" id="ARBA00023004"/>
    </source>
</evidence>
<evidence type="ECO:0000256" key="5">
    <source>
        <dbReference type="ARBA" id="ARBA00022982"/>
    </source>
</evidence>
<dbReference type="InterPro" id="IPR005084">
    <property type="entry name" value="CBM6"/>
</dbReference>
<dbReference type="EMBL" id="BAABHB010000005">
    <property type="protein sequence ID" value="GAA4407595.1"/>
    <property type="molecule type" value="Genomic_DNA"/>
</dbReference>
<dbReference type="SUPFAM" id="SSF50952">
    <property type="entry name" value="Soluble quinoprotein glucose dehydrogenase"/>
    <property type="match status" value="1"/>
</dbReference>
<dbReference type="InterPro" id="IPR035986">
    <property type="entry name" value="PKD_dom_sf"/>
</dbReference>
<evidence type="ECO:0000256" key="3">
    <source>
        <dbReference type="ARBA" id="ARBA00022723"/>
    </source>
</evidence>
<dbReference type="InterPro" id="IPR022409">
    <property type="entry name" value="PKD/Chitinase_dom"/>
</dbReference>
<evidence type="ECO:0000256" key="1">
    <source>
        <dbReference type="ARBA" id="ARBA00022448"/>
    </source>
</evidence>
<name>A0ABP8KIY3_9BACT</name>
<dbReference type="Gene3D" id="2.120.10.30">
    <property type="entry name" value="TolB, C-terminal domain"/>
    <property type="match status" value="1"/>
</dbReference>
<keyword evidence="2 7" id="KW-0349">Heme</keyword>
<dbReference type="RefSeq" id="WP_345268209.1">
    <property type="nucleotide sequence ID" value="NZ_BAABHB010000005.1"/>
</dbReference>
<evidence type="ECO:0008006" key="13">
    <source>
        <dbReference type="Google" id="ProtNLM"/>
    </source>
</evidence>
<dbReference type="Pfam" id="PF03422">
    <property type="entry name" value="CBM_6"/>
    <property type="match status" value="1"/>
</dbReference>
<dbReference type="SUPFAM" id="SSF49785">
    <property type="entry name" value="Galactose-binding domain-like"/>
    <property type="match status" value="1"/>
</dbReference>
<dbReference type="Pfam" id="PF18911">
    <property type="entry name" value="PKD_4"/>
    <property type="match status" value="1"/>
</dbReference>
<dbReference type="InterPro" id="IPR011041">
    <property type="entry name" value="Quinoprot_gluc/sorb_DH_b-prop"/>
</dbReference>
<keyword evidence="3 7" id="KW-0479">Metal-binding</keyword>
<dbReference type="CDD" id="cd00146">
    <property type="entry name" value="PKD"/>
    <property type="match status" value="1"/>
</dbReference>
<dbReference type="SMART" id="SM00606">
    <property type="entry name" value="CBD_IV"/>
    <property type="match status" value="1"/>
</dbReference>
<dbReference type="Pfam" id="PF06283">
    <property type="entry name" value="ThuA"/>
    <property type="match status" value="1"/>
</dbReference>
<dbReference type="InterPro" id="IPR036909">
    <property type="entry name" value="Cyt_c-like_dom_sf"/>
</dbReference>
<protein>
    <recommendedName>
        <fullName evidence="13">Cytochrome c</fullName>
    </recommendedName>
</protein>
<keyword evidence="5" id="KW-0249">Electron transport</keyword>